<dbReference type="KEGG" id="xba:C7S18_14820"/>
<dbReference type="RefSeq" id="WP_106892301.1">
    <property type="nucleotide sequence ID" value="NZ_CP027860.1"/>
</dbReference>
<sequence>MDKHRIHLADGHQFTLHSMVPASARALIYWCPALGVPGRKYQRLADALSQHGIGLLSHEWRGTDTSNVRAARSHDWRYQALFADIDAGLQYAREHWPNVPIWLGGHSLGSQLALLQLARDQTAAGAIIVAGGSPYWRTYPWLGRPMLFLAALGFPLIGKLIGHYPGQKIGFAGREARGVMAEWGRSALTGHYRLRNMDADLESRLNQDTRPVLAVHVAQDQYVPHASLDYLVNKAGRAKHQRINLGTHDFPSGKADHFSWMREPEPIAVRLAAAMFADGVDVAPLRQTA</sequence>
<name>A0A2P1PU74_9GAMM</name>
<accession>A0A2P1PU74</accession>
<dbReference type="PIRSF" id="PIRSF037442">
    <property type="entry name" value="UCP037442_abhydr"/>
    <property type="match status" value="1"/>
</dbReference>
<keyword evidence="3" id="KW-1185">Reference proteome</keyword>
<gene>
    <name evidence="2" type="ORF">C7S18_14820</name>
</gene>
<feature type="domain" description="Serine aminopeptidase S33" evidence="1">
    <location>
        <begin position="23"/>
        <end position="133"/>
    </location>
</feature>
<organism evidence="2 3">
    <name type="scientific">Ahniella affigens</name>
    <dbReference type="NCBI Taxonomy" id="2021234"/>
    <lineage>
        <taxon>Bacteria</taxon>
        <taxon>Pseudomonadati</taxon>
        <taxon>Pseudomonadota</taxon>
        <taxon>Gammaproteobacteria</taxon>
        <taxon>Lysobacterales</taxon>
        <taxon>Rhodanobacteraceae</taxon>
        <taxon>Ahniella</taxon>
    </lineage>
</organism>
<dbReference type="Pfam" id="PF12146">
    <property type="entry name" value="Hydrolase_4"/>
    <property type="match status" value="1"/>
</dbReference>
<keyword evidence="2" id="KW-0378">Hydrolase</keyword>
<reference evidence="2 3" key="2">
    <citation type="submission" date="2018-03" db="EMBL/GenBank/DDBJ databases">
        <authorList>
            <person name="Keele B.F."/>
        </authorList>
    </citation>
    <scope>NUCLEOTIDE SEQUENCE [LARGE SCALE GENOMIC DNA]</scope>
    <source>
        <strain evidence="2 3">D13</strain>
    </source>
</reference>
<reference evidence="2 3" key="1">
    <citation type="submission" date="2018-03" db="EMBL/GenBank/DDBJ databases">
        <title>Ahniella affigens gen. nov., sp. nov., a gammaproteobacterium isolated from sandy soil near a stream.</title>
        <authorList>
            <person name="Ko Y."/>
            <person name="Kim J.-H."/>
        </authorList>
    </citation>
    <scope>NUCLEOTIDE SEQUENCE [LARGE SCALE GENOMIC DNA]</scope>
    <source>
        <strain evidence="2 3">D13</strain>
    </source>
</reference>
<dbReference type="AlphaFoldDB" id="A0A2P1PU74"/>
<proteinExistence type="predicted"/>
<dbReference type="EMBL" id="CP027860">
    <property type="protein sequence ID" value="AVP98380.1"/>
    <property type="molecule type" value="Genomic_DNA"/>
</dbReference>
<dbReference type="InterPro" id="IPR022742">
    <property type="entry name" value="Hydrolase_4"/>
</dbReference>
<dbReference type="SUPFAM" id="SSF53474">
    <property type="entry name" value="alpha/beta-Hydrolases"/>
    <property type="match status" value="1"/>
</dbReference>
<dbReference type="Proteomes" id="UP000241074">
    <property type="component" value="Chromosome"/>
</dbReference>
<dbReference type="Gene3D" id="3.40.50.1820">
    <property type="entry name" value="alpha/beta hydrolase"/>
    <property type="match status" value="1"/>
</dbReference>
<dbReference type="InterPro" id="IPR017208">
    <property type="entry name" value="UCP037442_abhydr"/>
</dbReference>
<dbReference type="OrthoDB" id="9785076at2"/>
<protein>
    <submittedName>
        <fullName evidence="2">Alpha/beta hydrolase</fullName>
    </submittedName>
</protein>
<dbReference type="GO" id="GO:0016787">
    <property type="term" value="F:hydrolase activity"/>
    <property type="evidence" value="ECO:0007669"/>
    <property type="project" value="UniProtKB-KW"/>
</dbReference>
<evidence type="ECO:0000313" key="2">
    <source>
        <dbReference type="EMBL" id="AVP98380.1"/>
    </source>
</evidence>
<dbReference type="InterPro" id="IPR029058">
    <property type="entry name" value="AB_hydrolase_fold"/>
</dbReference>
<evidence type="ECO:0000259" key="1">
    <source>
        <dbReference type="Pfam" id="PF12146"/>
    </source>
</evidence>
<evidence type="ECO:0000313" key="3">
    <source>
        <dbReference type="Proteomes" id="UP000241074"/>
    </source>
</evidence>